<evidence type="ECO:0000313" key="3">
    <source>
        <dbReference type="Proteomes" id="UP001519295"/>
    </source>
</evidence>
<dbReference type="RefSeq" id="WP_210027124.1">
    <property type="nucleotide sequence ID" value="NZ_JAGINU010000001.1"/>
</dbReference>
<accession>A0ABS4VSX5</accession>
<protein>
    <recommendedName>
        <fullName evidence="4">SPW repeat-containing protein</fullName>
    </recommendedName>
</protein>
<name>A0ABS4VSX5_9PSEU</name>
<evidence type="ECO:0000256" key="1">
    <source>
        <dbReference type="SAM" id="Phobius"/>
    </source>
</evidence>
<gene>
    <name evidence="2" type="ORF">JOF36_002728</name>
</gene>
<organism evidence="2 3">
    <name type="scientific">Pseudonocardia parietis</name>
    <dbReference type="NCBI Taxonomy" id="570936"/>
    <lineage>
        <taxon>Bacteria</taxon>
        <taxon>Bacillati</taxon>
        <taxon>Actinomycetota</taxon>
        <taxon>Actinomycetes</taxon>
        <taxon>Pseudonocardiales</taxon>
        <taxon>Pseudonocardiaceae</taxon>
        <taxon>Pseudonocardia</taxon>
    </lineage>
</organism>
<evidence type="ECO:0008006" key="4">
    <source>
        <dbReference type="Google" id="ProtNLM"/>
    </source>
</evidence>
<dbReference type="Proteomes" id="UP001519295">
    <property type="component" value="Unassembled WGS sequence"/>
</dbReference>
<dbReference type="EMBL" id="JAGINU010000001">
    <property type="protein sequence ID" value="MBP2367032.1"/>
    <property type="molecule type" value="Genomic_DNA"/>
</dbReference>
<sequence length="127" mass="12597">MAPQWRRTGFLLDALFKGGVALAYAGLAVPIGEALAVPAGVVRATAVPVLLSGVAEGAFAIRSAAATHTRYLVAYDGGWVLVTGLCAALLAGGATGAGPIWFGYQAIASLAVAVAFAAGTRAPVRSG</sequence>
<feature type="transmembrane region" description="Helical" evidence="1">
    <location>
        <begin position="100"/>
        <end position="119"/>
    </location>
</feature>
<keyword evidence="1" id="KW-0812">Transmembrane</keyword>
<comment type="caution">
    <text evidence="2">The sequence shown here is derived from an EMBL/GenBank/DDBJ whole genome shotgun (WGS) entry which is preliminary data.</text>
</comment>
<evidence type="ECO:0000313" key="2">
    <source>
        <dbReference type="EMBL" id="MBP2367032.1"/>
    </source>
</evidence>
<keyword evidence="1" id="KW-0472">Membrane</keyword>
<feature type="transmembrane region" description="Helical" evidence="1">
    <location>
        <begin position="73"/>
        <end position="94"/>
    </location>
</feature>
<proteinExistence type="predicted"/>
<keyword evidence="3" id="KW-1185">Reference proteome</keyword>
<keyword evidence="1" id="KW-1133">Transmembrane helix</keyword>
<reference evidence="2 3" key="1">
    <citation type="submission" date="2021-03" db="EMBL/GenBank/DDBJ databases">
        <title>Sequencing the genomes of 1000 actinobacteria strains.</title>
        <authorList>
            <person name="Klenk H.-P."/>
        </authorList>
    </citation>
    <scope>NUCLEOTIDE SEQUENCE [LARGE SCALE GENOMIC DNA]</scope>
    <source>
        <strain evidence="2 3">DSM 45256</strain>
    </source>
</reference>